<dbReference type="AlphaFoldDB" id="A0A558HKD1"/>
<feature type="compositionally biased region" description="Low complexity" evidence="1">
    <location>
        <begin position="12"/>
        <end position="43"/>
    </location>
</feature>
<keyword evidence="3" id="KW-1185">Reference proteome</keyword>
<sequence>MLAGNDTSRRFLSTPALSTPALSTPALSTPALSTPALPAPAHSTPRILQINPCAGYGSLHVPPGR</sequence>
<evidence type="ECO:0000313" key="2">
    <source>
        <dbReference type="EMBL" id="TVU69602.1"/>
    </source>
</evidence>
<feature type="region of interest" description="Disordered" evidence="1">
    <location>
        <begin position="1"/>
        <end position="43"/>
    </location>
</feature>
<dbReference type="EMBL" id="VNFH01000007">
    <property type="protein sequence ID" value="TVU69602.1"/>
    <property type="molecule type" value="Genomic_DNA"/>
</dbReference>
<proteinExistence type="predicted"/>
<organism evidence="2 3">
    <name type="scientific">Cobetia crustatorum</name>
    <dbReference type="NCBI Taxonomy" id="553385"/>
    <lineage>
        <taxon>Bacteria</taxon>
        <taxon>Pseudomonadati</taxon>
        <taxon>Pseudomonadota</taxon>
        <taxon>Gammaproteobacteria</taxon>
        <taxon>Oceanospirillales</taxon>
        <taxon>Halomonadaceae</taxon>
        <taxon>Cobetia</taxon>
    </lineage>
</organism>
<reference evidence="2 3" key="1">
    <citation type="submission" date="2019-07" db="EMBL/GenBank/DDBJ databases">
        <title>Diversity of Bacteria from Kongsfjorden, Arctic.</title>
        <authorList>
            <person name="Yu Y."/>
        </authorList>
    </citation>
    <scope>NUCLEOTIDE SEQUENCE [LARGE SCALE GENOMIC DNA]</scope>
    <source>
        <strain evidence="2 3">SM1923</strain>
    </source>
</reference>
<dbReference type="Proteomes" id="UP000319941">
    <property type="component" value="Unassembled WGS sequence"/>
</dbReference>
<name>A0A558HKD1_9GAMM</name>
<comment type="caution">
    <text evidence="2">The sequence shown here is derived from an EMBL/GenBank/DDBJ whole genome shotgun (WGS) entry which is preliminary data.</text>
</comment>
<protein>
    <submittedName>
        <fullName evidence="2">Uncharacterized protein</fullName>
    </submittedName>
</protein>
<evidence type="ECO:0000313" key="3">
    <source>
        <dbReference type="Proteomes" id="UP000319941"/>
    </source>
</evidence>
<accession>A0A558HKD1</accession>
<evidence type="ECO:0000256" key="1">
    <source>
        <dbReference type="SAM" id="MobiDB-lite"/>
    </source>
</evidence>
<gene>
    <name evidence="2" type="ORF">FQP86_10820</name>
</gene>